<evidence type="ECO:0000313" key="3">
    <source>
        <dbReference type="Proteomes" id="UP000824107"/>
    </source>
</evidence>
<accession>A0A9D1SBR6</accession>
<name>A0A9D1SBR6_9PROT</name>
<gene>
    <name evidence="2" type="ORF">IAD20_06770</name>
</gene>
<evidence type="ECO:0000259" key="1">
    <source>
        <dbReference type="Pfam" id="PF07603"/>
    </source>
</evidence>
<protein>
    <submittedName>
        <fullName evidence="2">DUF1566 domain-containing protein</fullName>
    </submittedName>
</protein>
<comment type="caution">
    <text evidence="2">The sequence shown here is derived from an EMBL/GenBank/DDBJ whole genome shotgun (WGS) entry which is preliminary data.</text>
</comment>
<dbReference type="Proteomes" id="UP000824107">
    <property type="component" value="Unassembled WGS sequence"/>
</dbReference>
<reference evidence="2" key="2">
    <citation type="journal article" date="2021" name="PeerJ">
        <title>Extensive microbial diversity within the chicken gut microbiome revealed by metagenomics and culture.</title>
        <authorList>
            <person name="Gilroy R."/>
            <person name="Ravi A."/>
            <person name="Getino M."/>
            <person name="Pursley I."/>
            <person name="Horton D.L."/>
            <person name="Alikhan N.F."/>
            <person name="Baker D."/>
            <person name="Gharbi K."/>
            <person name="Hall N."/>
            <person name="Watson M."/>
            <person name="Adriaenssens E.M."/>
            <person name="Foster-Nyarko E."/>
            <person name="Jarju S."/>
            <person name="Secka A."/>
            <person name="Antonio M."/>
            <person name="Oren A."/>
            <person name="Chaudhuri R.R."/>
            <person name="La Ragione R."/>
            <person name="Hildebrand F."/>
            <person name="Pallen M.J."/>
        </authorList>
    </citation>
    <scope>NUCLEOTIDE SEQUENCE</scope>
    <source>
        <strain evidence="2">ChiW3-316</strain>
    </source>
</reference>
<dbReference type="AlphaFoldDB" id="A0A9D1SBR6"/>
<dbReference type="EMBL" id="DVNC01000047">
    <property type="protein sequence ID" value="HIU53767.1"/>
    <property type="molecule type" value="Genomic_DNA"/>
</dbReference>
<proteinExistence type="predicted"/>
<feature type="non-terminal residue" evidence="2">
    <location>
        <position position="1"/>
    </location>
</feature>
<dbReference type="InterPro" id="IPR011460">
    <property type="entry name" value="Lcl_C"/>
</dbReference>
<organism evidence="2 3">
    <name type="scientific">Candidatus Scatocola faecipullorum</name>
    <dbReference type="NCBI Taxonomy" id="2840917"/>
    <lineage>
        <taxon>Bacteria</taxon>
        <taxon>Pseudomonadati</taxon>
        <taxon>Pseudomonadota</taxon>
        <taxon>Alphaproteobacteria</taxon>
        <taxon>Rhodospirillales</taxon>
        <taxon>Rhodospirillaceae</taxon>
        <taxon>Rhodospirillaceae incertae sedis</taxon>
        <taxon>Candidatus Scatocola</taxon>
    </lineage>
</organism>
<sequence>GCSKDFCKKTKWFLPSMRDLITLYNAKSYVNASLSLTASSGAKTLTESYYWSSTEYYNGYAWYLWMGDGYRYNGTKFSNAYVRPVLAF</sequence>
<feature type="domain" description="Lcl C-terminal" evidence="1">
    <location>
        <begin position="4"/>
        <end position="85"/>
    </location>
</feature>
<evidence type="ECO:0000313" key="2">
    <source>
        <dbReference type="EMBL" id="HIU53767.1"/>
    </source>
</evidence>
<reference evidence="2" key="1">
    <citation type="submission" date="2020-10" db="EMBL/GenBank/DDBJ databases">
        <authorList>
            <person name="Gilroy R."/>
        </authorList>
    </citation>
    <scope>NUCLEOTIDE SEQUENCE</scope>
    <source>
        <strain evidence="2">ChiW3-316</strain>
    </source>
</reference>
<dbReference type="Pfam" id="PF07603">
    <property type="entry name" value="Lcl_C"/>
    <property type="match status" value="1"/>
</dbReference>